<dbReference type="Proteomes" id="UP000290567">
    <property type="component" value="Unassembled WGS sequence"/>
</dbReference>
<keyword evidence="4" id="KW-1185">Reference proteome</keyword>
<feature type="active site" description="Proton donor" evidence="1">
    <location>
        <position position="79"/>
    </location>
</feature>
<feature type="binding site" evidence="2">
    <location>
        <position position="101"/>
    </location>
    <ligand>
        <name>Zn(2+)</name>
        <dbReference type="ChEBI" id="CHEBI:29105"/>
        <label>2</label>
    </ligand>
</feature>
<gene>
    <name evidence="3" type="ORF">NRIC_17290</name>
</gene>
<evidence type="ECO:0000256" key="1">
    <source>
        <dbReference type="PIRSR" id="PIRSR001359-1"/>
    </source>
</evidence>
<dbReference type="InterPro" id="IPR013785">
    <property type="entry name" value="Aldolase_TIM"/>
</dbReference>
<comment type="caution">
    <text evidence="3">The sequence shown here is derived from an EMBL/GenBank/DDBJ whole genome shotgun (WGS) entry which is preliminary data.</text>
</comment>
<feature type="binding site" evidence="2">
    <location>
        <position position="131"/>
    </location>
    <ligand>
        <name>Zn(2+)</name>
        <dbReference type="ChEBI" id="CHEBI:29105"/>
        <label>2</label>
    </ligand>
</feature>
<sequence>MLVSAKEILDRANKENYAVPAPVVQTELNARVAIQEAVKKNSPVILLVPLIFDYDVDLFGRYLKQLADQVSIPVAIMHDHGSDFETAIACIKAGLSSIMVDRSQLPYEENILQVKELVKVAHAAGVSVEAELGHVGMATNYEEDCEKNLTEPDLAKRFIEETGIDCLAVAIGTAHGAYNHGQQPTIDFDRLKKIKEVTNNFPLVLHGGSGTGDESLSQVAQLGINKVNIGCELFTAAIQTIKDADTGGNGAYALTNLISEGYGKRLAHFFDVLGSTNKAWTALTLDKQVIGVELTEDTIL</sequence>
<dbReference type="InterPro" id="IPR050246">
    <property type="entry name" value="Class_II_FBP_aldolase"/>
</dbReference>
<feature type="binding site" evidence="2">
    <location>
        <position position="80"/>
    </location>
    <ligand>
        <name>Zn(2+)</name>
        <dbReference type="ChEBI" id="CHEBI:29105"/>
        <label>1</label>
        <note>catalytic</note>
    </ligand>
</feature>
<dbReference type="GO" id="GO:0016832">
    <property type="term" value="F:aldehyde-lyase activity"/>
    <property type="evidence" value="ECO:0007669"/>
    <property type="project" value="InterPro"/>
</dbReference>
<reference evidence="4" key="1">
    <citation type="submission" date="2019-02" db="EMBL/GenBank/DDBJ databases">
        <title>Draft genome sequence of Enterococcus sp. Gos25-1.</title>
        <authorList>
            <person name="Tanaka N."/>
            <person name="Shiwa Y."/>
            <person name="Fujita N."/>
        </authorList>
    </citation>
    <scope>NUCLEOTIDE SEQUENCE [LARGE SCALE GENOMIC DNA]</scope>
    <source>
        <strain evidence="4">Gos25-1</strain>
    </source>
</reference>
<dbReference type="Pfam" id="PF01116">
    <property type="entry name" value="F_bP_aldolase"/>
    <property type="match status" value="1"/>
</dbReference>
<dbReference type="RefSeq" id="WP_146622278.1">
    <property type="nucleotide sequence ID" value="NZ_BJCC01000013.1"/>
</dbReference>
<dbReference type="EMBL" id="BJCC01000013">
    <property type="protein sequence ID" value="GCF93838.1"/>
    <property type="molecule type" value="Genomic_DNA"/>
</dbReference>
<feature type="binding site" evidence="2">
    <location>
        <position position="175"/>
    </location>
    <ligand>
        <name>Zn(2+)</name>
        <dbReference type="ChEBI" id="CHEBI:29105"/>
        <label>1</label>
        <note>catalytic</note>
    </ligand>
</feature>
<evidence type="ECO:0000256" key="2">
    <source>
        <dbReference type="PIRSR" id="PIRSR001359-3"/>
    </source>
</evidence>
<dbReference type="InterPro" id="IPR000771">
    <property type="entry name" value="FBA_II"/>
</dbReference>
<dbReference type="CDD" id="cd00947">
    <property type="entry name" value="TBP_aldolase_IIB"/>
    <property type="match status" value="1"/>
</dbReference>
<protein>
    <submittedName>
        <fullName evidence="3">Fructose-bisphosphate aldolase</fullName>
    </submittedName>
</protein>
<dbReference type="OrthoDB" id="9803995at2"/>
<keyword evidence="2" id="KW-0479">Metal-binding</keyword>
<dbReference type="GO" id="GO:0008270">
    <property type="term" value="F:zinc ion binding"/>
    <property type="evidence" value="ECO:0007669"/>
    <property type="project" value="InterPro"/>
</dbReference>
<dbReference type="Gene3D" id="3.20.20.70">
    <property type="entry name" value="Aldolase class I"/>
    <property type="match status" value="1"/>
</dbReference>
<dbReference type="PANTHER" id="PTHR30304:SF0">
    <property type="entry name" value="D-TAGATOSE-1,6-BISPHOSPHATE ALDOLASE SUBUNIT GATY-RELATED"/>
    <property type="match status" value="1"/>
</dbReference>
<keyword evidence="2" id="KW-0862">Zinc</keyword>
<dbReference type="SUPFAM" id="SSF51569">
    <property type="entry name" value="Aldolase"/>
    <property type="match status" value="1"/>
</dbReference>
<dbReference type="AlphaFoldDB" id="A0A4P5PCX0"/>
<dbReference type="PANTHER" id="PTHR30304">
    <property type="entry name" value="D-TAGATOSE-1,6-BISPHOSPHATE ALDOLASE"/>
    <property type="match status" value="1"/>
</dbReference>
<dbReference type="PIRSF" id="PIRSF001359">
    <property type="entry name" value="F_bP_aldolase_II"/>
    <property type="match status" value="1"/>
</dbReference>
<accession>A0A4P5PCX0</accession>
<evidence type="ECO:0000313" key="4">
    <source>
        <dbReference type="Proteomes" id="UP000290567"/>
    </source>
</evidence>
<organism evidence="3 4">
    <name type="scientific">Enterococcus florum</name>
    <dbReference type="NCBI Taxonomy" id="2480627"/>
    <lineage>
        <taxon>Bacteria</taxon>
        <taxon>Bacillati</taxon>
        <taxon>Bacillota</taxon>
        <taxon>Bacilli</taxon>
        <taxon>Lactobacillales</taxon>
        <taxon>Enterococcaceae</taxon>
        <taxon>Enterococcus</taxon>
    </lineage>
</organism>
<comment type="cofactor">
    <cofactor evidence="2">
        <name>Zn(2+)</name>
        <dbReference type="ChEBI" id="CHEBI:29105"/>
    </cofactor>
    <text evidence="2">Binds 2 Zn(2+) ions per subunit. One is catalytic and the other provides a structural contribution.</text>
</comment>
<proteinExistence type="predicted"/>
<feature type="binding site" evidence="2">
    <location>
        <position position="206"/>
    </location>
    <ligand>
        <name>Zn(2+)</name>
        <dbReference type="ChEBI" id="CHEBI:29105"/>
        <label>1</label>
        <note>catalytic</note>
    </ligand>
</feature>
<name>A0A4P5PCX0_9ENTE</name>
<evidence type="ECO:0000313" key="3">
    <source>
        <dbReference type="EMBL" id="GCF93838.1"/>
    </source>
</evidence>
<dbReference type="GO" id="GO:0005975">
    <property type="term" value="P:carbohydrate metabolic process"/>
    <property type="evidence" value="ECO:0007669"/>
    <property type="project" value="InterPro"/>
</dbReference>